<feature type="transmembrane region" description="Helical" evidence="1">
    <location>
        <begin position="28"/>
        <end position="54"/>
    </location>
</feature>
<keyword evidence="1" id="KW-0812">Transmembrane</keyword>
<organism evidence="2 3">
    <name type="scientific">Trichobilharzia regenti</name>
    <name type="common">Nasal bird schistosome</name>
    <dbReference type="NCBI Taxonomy" id="157069"/>
    <lineage>
        <taxon>Eukaryota</taxon>
        <taxon>Metazoa</taxon>
        <taxon>Spiralia</taxon>
        <taxon>Lophotrochozoa</taxon>
        <taxon>Platyhelminthes</taxon>
        <taxon>Trematoda</taxon>
        <taxon>Digenea</taxon>
        <taxon>Strigeidida</taxon>
        <taxon>Schistosomatoidea</taxon>
        <taxon>Schistosomatidae</taxon>
        <taxon>Trichobilharzia</taxon>
    </lineage>
</organism>
<keyword evidence="2" id="KW-1185">Reference proteome</keyword>
<protein>
    <submittedName>
        <fullName evidence="3">Uncharacterized protein</fullName>
    </submittedName>
</protein>
<evidence type="ECO:0000313" key="2">
    <source>
        <dbReference type="Proteomes" id="UP000050795"/>
    </source>
</evidence>
<name>A0AA85JPX0_TRIRE</name>
<dbReference type="WBParaSite" id="TREG1_45610.1">
    <property type="protein sequence ID" value="TREG1_45610.1"/>
    <property type="gene ID" value="TREG1_45610"/>
</dbReference>
<sequence length="148" mass="17246">MGFYGLLTIISQWFWYLMMRRRLVERNACSMVSGLLCIIVLITFTISGICIIALSIIDLKTNNATHYNLCLMNFYCHLGSIPLGALLVSYSFRSWKWFSLARIIVWIQMILGAYYFVYFNEIGRLIVHAEDFYYIKKHEVVSQVICTG</sequence>
<evidence type="ECO:0000256" key="1">
    <source>
        <dbReference type="SAM" id="Phobius"/>
    </source>
</evidence>
<dbReference type="Proteomes" id="UP000050795">
    <property type="component" value="Unassembled WGS sequence"/>
</dbReference>
<accession>A0AA85JPX0</accession>
<keyword evidence="1" id="KW-0472">Membrane</keyword>
<evidence type="ECO:0000313" key="3">
    <source>
        <dbReference type="WBParaSite" id="TREG1_45610.1"/>
    </source>
</evidence>
<proteinExistence type="predicted"/>
<dbReference type="AlphaFoldDB" id="A0AA85JPX0"/>
<reference evidence="3" key="2">
    <citation type="submission" date="2023-11" db="UniProtKB">
        <authorList>
            <consortium name="WormBaseParasite"/>
        </authorList>
    </citation>
    <scope>IDENTIFICATION</scope>
</reference>
<feature type="transmembrane region" description="Helical" evidence="1">
    <location>
        <begin position="66"/>
        <end position="88"/>
    </location>
</feature>
<reference evidence="2" key="1">
    <citation type="submission" date="2022-06" db="EMBL/GenBank/DDBJ databases">
        <authorList>
            <person name="Berger JAMES D."/>
            <person name="Berger JAMES D."/>
        </authorList>
    </citation>
    <scope>NUCLEOTIDE SEQUENCE [LARGE SCALE GENOMIC DNA]</scope>
</reference>
<keyword evidence="1" id="KW-1133">Transmembrane helix</keyword>
<feature type="transmembrane region" description="Helical" evidence="1">
    <location>
        <begin position="100"/>
        <end position="118"/>
    </location>
</feature>